<gene>
    <name evidence="1" type="ORF">CPS94_06755</name>
</gene>
<protein>
    <submittedName>
        <fullName evidence="1">Uncharacterized protein</fullName>
    </submittedName>
</protein>
<evidence type="ECO:0000313" key="1">
    <source>
        <dbReference type="EMBL" id="AWZ38635.1"/>
    </source>
</evidence>
<name>A0AAD0L443_9LACO</name>
<evidence type="ECO:0000313" key="2">
    <source>
        <dbReference type="Proteomes" id="UP000250153"/>
    </source>
</evidence>
<dbReference type="AlphaFoldDB" id="A0AAD0L443"/>
<reference evidence="1 2" key="1">
    <citation type="submission" date="2017-09" db="EMBL/GenBank/DDBJ databases">
        <title>Predominant Lactobacillus spp. isolated from feces of mice subjected to short-term calorie restriction.</title>
        <authorList>
            <person name="Zhang C."/>
            <person name="Zhao L."/>
            <person name="Pan F."/>
        </authorList>
    </citation>
    <scope>NUCLEOTIDE SEQUENCE [LARGE SCALE GENOMIC DNA]</scope>
    <source>
        <strain evidence="1 2">CR147</strain>
    </source>
</reference>
<accession>A0AAD0L443</accession>
<proteinExistence type="predicted"/>
<sequence>MNITDAPHLQLNHILDAITELNKYDTLLLEIGKTSDKLYKELDELPTNKKPYALDGVYTTQEAQDLAPFHLFKTGLRKMAVMTDKELNKTFVGGPLAISKMKEQTQAVRQYNQMLETRKMLRHEIGERLRGLLVQMDKLTAEDLDKYGLNDYQFIMIQDITEQLAKDFK</sequence>
<dbReference type="EMBL" id="CP023565">
    <property type="protein sequence ID" value="AWZ38635.1"/>
    <property type="molecule type" value="Genomic_DNA"/>
</dbReference>
<organism evidence="1 2">
    <name type="scientific">Ligilactobacillus murinus</name>
    <dbReference type="NCBI Taxonomy" id="1622"/>
    <lineage>
        <taxon>Bacteria</taxon>
        <taxon>Bacillati</taxon>
        <taxon>Bacillota</taxon>
        <taxon>Bacilli</taxon>
        <taxon>Lactobacillales</taxon>
        <taxon>Lactobacillaceae</taxon>
        <taxon>Ligilactobacillus</taxon>
    </lineage>
</organism>
<dbReference type="RefSeq" id="WP_112286436.1">
    <property type="nucleotide sequence ID" value="NZ_CP023565.1"/>
</dbReference>
<dbReference type="Proteomes" id="UP000250153">
    <property type="component" value="Chromosome"/>
</dbReference>
<dbReference type="KEGG" id="lmur:CPS94_06755"/>
<dbReference type="GeneID" id="48466837"/>